<evidence type="ECO:0000256" key="1">
    <source>
        <dbReference type="SAM" id="Phobius"/>
    </source>
</evidence>
<accession>A0ABP7JHJ1</accession>
<proteinExistence type="predicted"/>
<dbReference type="Proteomes" id="UP001500888">
    <property type="component" value="Unassembled WGS sequence"/>
</dbReference>
<reference evidence="3" key="1">
    <citation type="journal article" date="2019" name="Int. J. Syst. Evol. Microbiol.">
        <title>The Global Catalogue of Microorganisms (GCM) 10K type strain sequencing project: providing services to taxonomists for standard genome sequencing and annotation.</title>
        <authorList>
            <consortium name="The Broad Institute Genomics Platform"/>
            <consortium name="The Broad Institute Genome Sequencing Center for Infectious Disease"/>
            <person name="Wu L."/>
            <person name="Ma J."/>
        </authorList>
    </citation>
    <scope>NUCLEOTIDE SEQUENCE [LARGE SCALE GENOMIC DNA]</scope>
    <source>
        <strain evidence="3">JCM 16908</strain>
    </source>
</reference>
<keyword evidence="1" id="KW-1133">Transmembrane helix</keyword>
<evidence type="ECO:0000313" key="2">
    <source>
        <dbReference type="EMBL" id="GAA3845201.1"/>
    </source>
</evidence>
<comment type="caution">
    <text evidence="2">The sequence shown here is derived from an EMBL/GenBank/DDBJ whole genome shotgun (WGS) entry which is preliminary data.</text>
</comment>
<keyword evidence="1" id="KW-0812">Transmembrane</keyword>
<protein>
    <recommendedName>
        <fullName evidence="4">DUF2637 domain-containing protein</fullName>
    </recommendedName>
</protein>
<evidence type="ECO:0008006" key="4">
    <source>
        <dbReference type="Google" id="ProtNLM"/>
    </source>
</evidence>
<gene>
    <name evidence="2" type="ORF">GCM10022226_80460</name>
</gene>
<evidence type="ECO:0000313" key="3">
    <source>
        <dbReference type="Proteomes" id="UP001500888"/>
    </source>
</evidence>
<feature type="transmembrane region" description="Helical" evidence="1">
    <location>
        <begin position="46"/>
        <end position="72"/>
    </location>
</feature>
<sequence>MIMLLGLTALVAWLIVAHDVVAHDLWEKPDRETPAELARLFDLGTVLTLTLATAVSYLVLFAGTILAAALLIDTSVLAQTLRRPVDFPDYPILAWIISSPATVGGAIGSGLEDEDTVRAAAYGYHPEPGGWRDEKDA</sequence>
<name>A0ABP7JHJ1_9ACTN</name>
<keyword evidence="3" id="KW-1185">Reference proteome</keyword>
<dbReference type="EMBL" id="BAAAZR010000063">
    <property type="protein sequence ID" value="GAA3845201.1"/>
    <property type="molecule type" value="Genomic_DNA"/>
</dbReference>
<organism evidence="2 3">
    <name type="scientific">Sphaerisporangium flaviroseum</name>
    <dbReference type="NCBI Taxonomy" id="509199"/>
    <lineage>
        <taxon>Bacteria</taxon>
        <taxon>Bacillati</taxon>
        <taxon>Actinomycetota</taxon>
        <taxon>Actinomycetes</taxon>
        <taxon>Streptosporangiales</taxon>
        <taxon>Streptosporangiaceae</taxon>
        <taxon>Sphaerisporangium</taxon>
    </lineage>
</organism>
<keyword evidence="1" id="KW-0472">Membrane</keyword>